<feature type="repeat" description="PPR" evidence="6">
    <location>
        <begin position="375"/>
        <end position="409"/>
    </location>
</feature>
<proteinExistence type="predicted"/>
<keyword evidence="5" id="KW-0472">Membrane</keyword>
<evidence type="ECO:0000259" key="7">
    <source>
        <dbReference type="PROSITE" id="PS51380"/>
    </source>
</evidence>
<evidence type="ECO:0000256" key="3">
    <source>
        <dbReference type="ARBA" id="ARBA00022737"/>
    </source>
</evidence>
<dbReference type="InterPro" id="IPR002885">
    <property type="entry name" value="PPR_rpt"/>
</dbReference>
<dbReference type="Pfam" id="PF03124">
    <property type="entry name" value="EXS"/>
    <property type="match status" value="1"/>
</dbReference>
<dbReference type="AlphaFoldDB" id="A0AAF0ZS29"/>
<protein>
    <recommendedName>
        <fullName evidence="7">EXS domain-containing protein</fullName>
    </recommendedName>
</protein>
<dbReference type="InterPro" id="IPR011990">
    <property type="entry name" value="TPR-like_helical_dom_sf"/>
</dbReference>
<sequence length="834" mass="94557">MNKSFRCSNRIYRAFLTTQSQPLLTSPVPTQENITRLILEQKSATQALQTFRWASNIRNFTHNQSTYRALIHKLCNFRRFDCVHHLLDEMPSSIGSTPDEDIFVTIVRGLGRAGMIKQVIKIPELVSKFEKKPTLKLYNSILDVLVKEDIDIAREFYRIKMMGNGIHGDDYTYGIFMKGLCLTNRIGDGFKLLQVMKTRGITPNTVIYNTLIHALCKNGKVGRARSLMRDLVEPSDVTFNILISAYCGEGSLVQALVMLEKSFNKGYIPDVITVTKVVGLLCNSGRVSEAVELLERVEERGGIVDVVAYNTLINGFCRLGKVKVGCRLLKEMELKGCMPNADTYNGLISGLCDSKMFDLALEMFNEMKRVGINWNFVTYDTLIHGLCSGGRVENGLKILEVMKNDKRVSAFHISPYNGVIYGFYKENRLEESLAFIRKMENLFPRAVDRSTRILDFCENGNIGEARRIYDQMVGEGVMPSALVYSNLLSGYCSKGCIKGAFELMNEMIGRGYLPIASTLNDVIILLCKQGKVGKASKLMEDIKGRGCLLDSGSYGPFIDVFCSRGDFHRAYMFFLQMVEKDEALFGDLSFDGKDKKSTYCWGFWTGCTELGCCTLPPGYGYGYGPKTGSYETVKELIPLVLVFSFLLSKNCLGTAYAPPSIRLLYQISSWQINLPARFDTQPFSIWETSTLYQNVDDSVGIMCKLSCAYREKPHYALVFQKRGTFWRVMAASTSGITTVANTYWDLVIDWDLLQRNSKNPWLRDKPLVPHKIVLDIILRLVWMQLILDFQELPHLYKKAFVAIVACLKILRRGLWNFFRSDALPIEFKFYTPTI</sequence>
<evidence type="ECO:0000256" key="2">
    <source>
        <dbReference type="ARBA" id="ARBA00022692"/>
    </source>
</evidence>
<evidence type="ECO:0000256" key="6">
    <source>
        <dbReference type="PROSITE-ProRule" id="PRU00708"/>
    </source>
</evidence>
<dbReference type="EMBL" id="CP133620">
    <property type="protein sequence ID" value="WMV47014.1"/>
    <property type="molecule type" value="Genomic_DNA"/>
</dbReference>
<dbReference type="Pfam" id="PF01535">
    <property type="entry name" value="PPR"/>
    <property type="match status" value="6"/>
</dbReference>
<dbReference type="PANTHER" id="PTHR45613:SF452">
    <property type="entry name" value="OS02G0582300 PROTEIN"/>
    <property type="match status" value="1"/>
</dbReference>
<dbReference type="PANTHER" id="PTHR45613">
    <property type="entry name" value="PENTATRICOPEPTIDE REPEAT-CONTAINING PROTEIN"/>
    <property type="match status" value="1"/>
</dbReference>
<organism evidence="8 9">
    <name type="scientific">Solanum verrucosum</name>
    <dbReference type="NCBI Taxonomy" id="315347"/>
    <lineage>
        <taxon>Eukaryota</taxon>
        <taxon>Viridiplantae</taxon>
        <taxon>Streptophyta</taxon>
        <taxon>Embryophyta</taxon>
        <taxon>Tracheophyta</taxon>
        <taxon>Spermatophyta</taxon>
        <taxon>Magnoliopsida</taxon>
        <taxon>eudicotyledons</taxon>
        <taxon>Gunneridae</taxon>
        <taxon>Pentapetalae</taxon>
        <taxon>asterids</taxon>
        <taxon>lamiids</taxon>
        <taxon>Solanales</taxon>
        <taxon>Solanaceae</taxon>
        <taxon>Solanoideae</taxon>
        <taxon>Solaneae</taxon>
        <taxon>Solanum</taxon>
    </lineage>
</organism>
<dbReference type="InterPro" id="IPR004342">
    <property type="entry name" value="EXS_C"/>
</dbReference>
<keyword evidence="3" id="KW-0677">Repeat</keyword>
<gene>
    <name evidence="8" type="ORF">MTR67_040399</name>
</gene>
<name>A0AAF0ZS29_SOLVR</name>
<feature type="repeat" description="PPR" evidence="6">
    <location>
        <begin position="204"/>
        <end position="234"/>
    </location>
</feature>
<evidence type="ECO:0000256" key="1">
    <source>
        <dbReference type="ARBA" id="ARBA00004141"/>
    </source>
</evidence>
<keyword evidence="2" id="KW-0812">Transmembrane</keyword>
<feature type="repeat" description="PPR" evidence="6">
    <location>
        <begin position="340"/>
        <end position="374"/>
    </location>
</feature>
<feature type="repeat" description="PPR" evidence="6">
    <location>
        <begin position="270"/>
        <end position="304"/>
    </location>
</feature>
<feature type="repeat" description="PPR" evidence="6">
    <location>
        <begin position="305"/>
        <end position="339"/>
    </location>
</feature>
<comment type="subcellular location">
    <subcellularLocation>
        <location evidence="1">Membrane</location>
        <topology evidence="1">Multi-pass membrane protein</topology>
    </subcellularLocation>
</comment>
<dbReference type="Pfam" id="PF12854">
    <property type="entry name" value="PPR_1"/>
    <property type="match status" value="2"/>
</dbReference>
<dbReference type="Gene3D" id="1.25.40.10">
    <property type="entry name" value="Tetratricopeptide repeat domain"/>
    <property type="match status" value="5"/>
</dbReference>
<feature type="repeat" description="PPR" evidence="6">
    <location>
        <begin position="235"/>
        <end position="269"/>
    </location>
</feature>
<dbReference type="Pfam" id="PF13041">
    <property type="entry name" value="PPR_2"/>
    <property type="match status" value="2"/>
</dbReference>
<keyword evidence="4" id="KW-1133">Transmembrane helix</keyword>
<accession>A0AAF0ZS29</accession>
<feature type="repeat" description="PPR" evidence="6">
    <location>
        <begin position="169"/>
        <end position="203"/>
    </location>
</feature>
<evidence type="ECO:0000313" key="8">
    <source>
        <dbReference type="EMBL" id="WMV47014.1"/>
    </source>
</evidence>
<feature type="domain" description="EXS" evidence="7">
    <location>
        <begin position="649"/>
        <end position="834"/>
    </location>
</feature>
<dbReference type="GO" id="GO:0016020">
    <property type="term" value="C:membrane"/>
    <property type="evidence" value="ECO:0007669"/>
    <property type="project" value="UniProtKB-SubCell"/>
</dbReference>
<dbReference type="PROSITE" id="PS51380">
    <property type="entry name" value="EXS"/>
    <property type="match status" value="1"/>
</dbReference>
<keyword evidence="9" id="KW-1185">Reference proteome</keyword>
<feature type="repeat" description="PPR" evidence="6">
    <location>
        <begin position="480"/>
        <end position="514"/>
    </location>
</feature>
<evidence type="ECO:0000256" key="4">
    <source>
        <dbReference type="ARBA" id="ARBA00022989"/>
    </source>
</evidence>
<evidence type="ECO:0000313" key="9">
    <source>
        <dbReference type="Proteomes" id="UP001234989"/>
    </source>
</evidence>
<evidence type="ECO:0000256" key="5">
    <source>
        <dbReference type="ARBA" id="ARBA00023136"/>
    </source>
</evidence>
<dbReference type="PROSITE" id="PS51375">
    <property type="entry name" value="PPR"/>
    <property type="match status" value="8"/>
</dbReference>
<dbReference type="NCBIfam" id="TIGR00756">
    <property type="entry name" value="PPR"/>
    <property type="match status" value="8"/>
</dbReference>
<dbReference type="Proteomes" id="UP001234989">
    <property type="component" value="Chromosome 9"/>
</dbReference>
<reference evidence="8" key="1">
    <citation type="submission" date="2023-08" db="EMBL/GenBank/DDBJ databases">
        <title>A de novo genome assembly of Solanum verrucosum Schlechtendal, a Mexican diploid species geographically isolated from the other diploid A-genome species in potato relatives.</title>
        <authorList>
            <person name="Hosaka K."/>
        </authorList>
    </citation>
    <scope>NUCLEOTIDE SEQUENCE</scope>
    <source>
        <tissue evidence="8">Young leaves</tissue>
    </source>
</reference>